<evidence type="ECO:0000313" key="2">
    <source>
        <dbReference type="EMBL" id="RVD91929.1"/>
    </source>
</evidence>
<protein>
    <submittedName>
        <fullName evidence="2">Uncharacterized protein</fullName>
    </submittedName>
</protein>
<feature type="transmembrane region" description="Helical" evidence="1">
    <location>
        <begin position="6"/>
        <end position="29"/>
    </location>
</feature>
<dbReference type="Proteomes" id="UP000282876">
    <property type="component" value="Unassembled WGS sequence"/>
</dbReference>
<name>A0A437ALJ2_9MICR</name>
<dbReference type="EMBL" id="RCSS01000361">
    <property type="protein sequence ID" value="RVD91929.1"/>
    <property type="molecule type" value="Genomic_DNA"/>
</dbReference>
<dbReference type="AlphaFoldDB" id="A0A437ALJ2"/>
<keyword evidence="3" id="KW-1185">Reference proteome</keyword>
<sequence>MRLDRVVAFLCEYGTVLAVIIAIIYLYLFRRLSKKVIKKNIKICLEIFSKDLKNSLITKDENKVNCLLREYLINNSESSLDRLADHLRKKYHISYYSSLTVQAVVMKFLMIEIINEQLELIYNNGYIFTKNEFDNLEKVAPLVKNYCVIVEMEDKSYFTNVLKSTNNLSLQHMIQSSLNPMIELICKNDIRDYDKFFFPKNVVILMSKGNPKYYIDFRNVNIHNVYTMVDGNYYGIKGIVLNIHGFFGTKCLAMNAEEFDTFKETGSYKYGIDFLALLVLSRNMTDEKI</sequence>
<evidence type="ECO:0000256" key="1">
    <source>
        <dbReference type="SAM" id="Phobius"/>
    </source>
</evidence>
<dbReference type="VEuPathDB" id="MicrosporidiaDB:TUBRATIS_15920"/>
<comment type="caution">
    <text evidence="2">The sequence shown here is derived from an EMBL/GenBank/DDBJ whole genome shotgun (WGS) entry which is preliminary data.</text>
</comment>
<proteinExistence type="predicted"/>
<keyword evidence="1" id="KW-1133">Transmembrane helix</keyword>
<keyword evidence="1" id="KW-0812">Transmembrane</keyword>
<gene>
    <name evidence="2" type="ORF">TUBRATIS_15920</name>
</gene>
<keyword evidence="1" id="KW-0472">Membrane</keyword>
<reference evidence="2 3" key="1">
    <citation type="submission" date="2018-10" db="EMBL/GenBank/DDBJ databases">
        <title>Draft genome sequence of the microsporidian Tubulinosema ratisbonensis.</title>
        <authorList>
            <person name="Polonais V."/>
            <person name="Peyretaillade E."/>
            <person name="Niehus S."/>
            <person name="Wawrzyniak I."/>
            <person name="Franchet A."/>
            <person name="Gaspin C."/>
            <person name="Reichstadt M."/>
            <person name="Belser C."/>
            <person name="Labadie K."/>
            <person name="Delbac F."/>
            <person name="Ferrandon D."/>
        </authorList>
    </citation>
    <scope>NUCLEOTIDE SEQUENCE [LARGE SCALE GENOMIC DNA]</scope>
    <source>
        <strain evidence="2 3">Franzen</strain>
    </source>
</reference>
<evidence type="ECO:0000313" key="3">
    <source>
        <dbReference type="Proteomes" id="UP000282876"/>
    </source>
</evidence>
<organism evidence="2 3">
    <name type="scientific">Tubulinosema ratisbonensis</name>
    <dbReference type="NCBI Taxonomy" id="291195"/>
    <lineage>
        <taxon>Eukaryota</taxon>
        <taxon>Fungi</taxon>
        <taxon>Fungi incertae sedis</taxon>
        <taxon>Microsporidia</taxon>
        <taxon>Tubulinosematoidea</taxon>
        <taxon>Tubulinosematidae</taxon>
        <taxon>Tubulinosema</taxon>
    </lineage>
</organism>
<accession>A0A437ALJ2</accession>